<organism evidence="10 11">
    <name type="scientific">Torulaspora globosa</name>
    <dbReference type="NCBI Taxonomy" id="48254"/>
    <lineage>
        <taxon>Eukaryota</taxon>
        <taxon>Fungi</taxon>
        <taxon>Dikarya</taxon>
        <taxon>Ascomycota</taxon>
        <taxon>Saccharomycotina</taxon>
        <taxon>Saccharomycetes</taxon>
        <taxon>Saccharomycetales</taxon>
        <taxon>Saccharomycetaceae</taxon>
        <taxon>Torulaspora</taxon>
    </lineage>
</organism>
<dbReference type="OrthoDB" id="5545577at2759"/>
<accession>A0A7G3ZMJ5</accession>
<comment type="similarity">
    <text evidence="4">Belongs to the cytochrome c oxidase subunit 6B family.</text>
</comment>
<name>A0A7G3ZMJ5_9SACH</name>
<dbReference type="PANTHER" id="PTHR47677:SF1">
    <property type="entry name" value="CYTOCHROME C OXIDASE ASSEMBLY FACTOR 6"/>
    <property type="match status" value="1"/>
</dbReference>
<dbReference type="FunFam" id="1.10.10.140:FF:000003">
    <property type="entry name" value="Cytochrome c oxidase assembly factor 6"/>
    <property type="match status" value="1"/>
</dbReference>
<evidence type="ECO:0000256" key="9">
    <source>
        <dbReference type="SAM" id="MobiDB-lite"/>
    </source>
</evidence>
<evidence type="ECO:0000313" key="11">
    <source>
        <dbReference type="Proteomes" id="UP000515788"/>
    </source>
</evidence>
<keyword evidence="8" id="KW-0539">Nucleus</keyword>
<evidence type="ECO:0000256" key="3">
    <source>
        <dbReference type="ARBA" id="ARBA00004569"/>
    </source>
</evidence>
<keyword evidence="6" id="KW-0496">Mitochondrion</keyword>
<keyword evidence="11" id="KW-1185">Reference proteome</keyword>
<dbReference type="RefSeq" id="XP_037141405.1">
    <property type="nucleotide sequence ID" value="XM_037285509.1"/>
</dbReference>
<dbReference type="Pfam" id="PF02297">
    <property type="entry name" value="COX6B"/>
    <property type="match status" value="1"/>
</dbReference>
<feature type="region of interest" description="Disordered" evidence="9">
    <location>
        <begin position="94"/>
        <end position="115"/>
    </location>
</feature>
<evidence type="ECO:0000256" key="2">
    <source>
        <dbReference type="ARBA" id="ARBA00004496"/>
    </source>
</evidence>
<evidence type="ECO:0000256" key="4">
    <source>
        <dbReference type="ARBA" id="ARBA00006425"/>
    </source>
</evidence>
<comment type="subcellular location">
    <subcellularLocation>
        <location evidence="2">Cytoplasm</location>
    </subcellularLocation>
    <subcellularLocation>
        <location evidence="3">Mitochondrion intermembrane space</location>
    </subcellularLocation>
    <subcellularLocation>
        <location evidence="1">Nucleus</location>
    </subcellularLocation>
</comment>
<evidence type="ECO:0008006" key="12">
    <source>
        <dbReference type="Google" id="ProtNLM"/>
    </source>
</evidence>
<dbReference type="GO" id="GO:0033617">
    <property type="term" value="P:mitochondrial respiratory chain complex IV assembly"/>
    <property type="evidence" value="ECO:0007669"/>
    <property type="project" value="TreeGrafter"/>
</dbReference>
<dbReference type="PANTHER" id="PTHR47677">
    <property type="entry name" value="CYTOCHROME C OXIDASE ASSEMBLY FACTOR 6"/>
    <property type="match status" value="1"/>
</dbReference>
<evidence type="ECO:0000256" key="7">
    <source>
        <dbReference type="ARBA" id="ARBA00023157"/>
    </source>
</evidence>
<evidence type="ECO:0000256" key="1">
    <source>
        <dbReference type="ARBA" id="ARBA00004123"/>
    </source>
</evidence>
<gene>
    <name evidence="10" type="ORF">HG536_0H01060</name>
</gene>
<dbReference type="Gene3D" id="1.10.10.140">
    <property type="entry name" value="Cytochrome c oxidase, subunit VIb"/>
    <property type="match status" value="1"/>
</dbReference>
<dbReference type="GO" id="GO:0005758">
    <property type="term" value="C:mitochondrial intermembrane space"/>
    <property type="evidence" value="ECO:0007669"/>
    <property type="project" value="UniProtKB-SubCell"/>
</dbReference>
<evidence type="ECO:0000256" key="8">
    <source>
        <dbReference type="ARBA" id="ARBA00023242"/>
    </source>
</evidence>
<proteinExistence type="inferred from homology"/>
<dbReference type="Proteomes" id="UP000515788">
    <property type="component" value="Chromosome 8"/>
</dbReference>
<protein>
    <recommendedName>
        <fullName evidence="12">Cytochrome c oxidase assembly factor 6</fullName>
    </recommendedName>
</protein>
<dbReference type="EMBL" id="CP059253">
    <property type="protein sequence ID" value="QLL34731.1"/>
    <property type="molecule type" value="Genomic_DNA"/>
</dbReference>
<sequence length="115" mass="13610">MGWFSKEEDNEYHPIDRSSRRQCWDSRDEFFECLDKIDVINPLDPSQQNKIKQNCQKQEAKFHSSCAESWIKYFKEKRVVDYKKEKFLKEMEQQNATRIELSPEQALGGAKGGSN</sequence>
<dbReference type="KEGG" id="tgb:HG536_0H01060"/>
<dbReference type="AlphaFoldDB" id="A0A7G3ZMJ5"/>
<keyword evidence="5" id="KW-0963">Cytoplasm</keyword>
<dbReference type="InterPro" id="IPR036549">
    <property type="entry name" value="CX6/COA6-like_sf"/>
</dbReference>
<keyword evidence="7" id="KW-1015">Disulfide bond</keyword>
<dbReference type="InterPro" id="IPR048281">
    <property type="entry name" value="COA6_fun"/>
</dbReference>
<evidence type="ECO:0000313" key="10">
    <source>
        <dbReference type="EMBL" id="QLL34731.1"/>
    </source>
</evidence>
<evidence type="ECO:0000256" key="6">
    <source>
        <dbReference type="ARBA" id="ARBA00023128"/>
    </source>
</evidence>
<dbReference type="InterPro" id="IPR048280">
    <property type="entry name" value="COX6B-like"/>
</dbReference>
<evidence type="ECO:0000256" key="5">
    <source>
        <dbReference type="ARBA" id="ARBA00022490"/>
    </source>
</evidence>
<dbReference type="SUPFAM" id="SSF47694">
    <property type="entry name" value="Cytochrome c oxidase subunit h"/>
    <property type="match status" value="1"/>
</dbReference>
<dbReference type="GO" id="GO:0005634">
    <property type="term" value="C:nucleus"/>
    <property type="evidence" value="ECO:0007669"/>
    <property type="project" value="UniProtKB-SubCell"/>
</dbReference>
<reference evidence="10 11" key="1">
    <citation type="submission" date="2020-06" db="EMBL/GenBank/DDBJ databases">
        <title>The yeast mating-type switching endonuclease HO is a domesticated member of an unorthodox homing genetic element family.</title>
        <authorList>
            <person name="Coughlan A.Y."/>
            <person name="Lombardi L."/>
            <person name="Braun-Galleani S."/>
            <person name="Martos A.R."/>
            <person name="Galeote V."/>
            <person name="Bigey F."/>
            <person name="Dequin S."/>
            <person name="Byrne K.P."/>
            <person name="Wolfe K.H."/>
        </authorList>
    </citation>
    <scope>NUCLEOTIDE SEQUENCE [LARGE SCALE GENOMIC DNA]</scope>
    <source>
        <strain evidence="10 11">CBS764</strain>
    </source>
</reference>
<dbReference type="GeneID" id="59327997"/>